<dbReference type="KEGG" id="mng:MNEG_6355"/>
<reference evidence="2 3" key="1">
    <citation type="journal article" date="2013" name="BMC Genomics">
        <title>Reconstruction of the lipid metabolism for the microalga Monoraphidium neglectum from its genome sequence reveals characteristics suitable for biofuel production.</title>
        <authorList>
            <person name="Bogen C."/>
            <person name="Al-Dilaimi A."/>
            <person name="Albersmeier A."/>
            <person name="Wichmann J."/>
            <person name="Grundmann M."/>
            <person name="Rupp O."/>
            <person name="Lauersen K.J."/>
            <person name="Blifernez-Klassen O."/>
            <person name="Kalinowski J."/>
            <person name="Goesmann A."/>
            <person name="Mussgnug J.H."/>
            <person name="Kruse O."/>
        </authorList>
    </citation>
    <scope>NUCLEOTIDE SEQUENCE [LARGE SCALE GENOMIC DNA]</scope>
    <source>
        <strain evidence="2 3">SAG 48.87</strain>
    </source>
</reference>
<dbReference type="EMBL" id="KK101242">
    <property type="protein sequence ID" value="KIZ01610.1"/>
    <property type="molecule type" value="Genomic_DNA"/>
</dbReference>
<evidence type="ECO:0000256" key="1">
    <source>
        <dbReference type="SAM" id="MobiDB-lite"/>
    </source>
</evidence>
<dbReference type="RefSeq" id="XP_013900629.1">
    <property type="nucleotide sequence ID" value="XM_014045175.1"/>
</dbReference>
<organism evidence="2 3">
    <name type="scientific">Monoraphidium neglectum</name>
    <dbReference type="NCBI Taxonomy" id="145388"/>
    <lineage>
        <taxon>Eukaryota</taxon>
        <taxon>Viridiplantae</taxon>
        <taxon>Chlorophyta</taxon>
        <taxon>core chlorophytes</taxon>
        <taxon>Chlorophyceae</taxon>
        <taxon>CS clade</taxon>
        <taxon>Sphaeropleales</taxon>
        <taxon>Selenastraceae</taxon>
        <taxon>Monoraphidium</taxon>
    </lineage>
</organism>
<dbReference type="GeneID" id="25739231"/>
<keyword evidence="3" id="KW-1185">Reference proteome</keyword>
<dbReference type="Proteomes" id="UP000054498">
    <property type="component" value="Unassembled WGS sequence"/>
</dbReference>
<protein>
    <submittedName>
        <fullName evidence="2">Uncharacterized protein</fullName>
    </submittedName>
</protein>
<evidence type="ECO:0000313" key="2">
    <source>
        <dbReference type="EMBL" id="KIZ01610.1"/>
    </source>
</evidence>
<gene>
    <name evidence="2" type="ORF">MNEG_6355</name>
</gene>
<dbReference type="AlphaFoldDB" id="A0A0D2MEQ2"/>
<feature type="region of interest" description="Disordered" evidence="1">
    <location>
        <begin position="104"/>
        <end position="135"/>
    </location>
</feature>
<name>A0A0D2MEQ2_9CHLO</name>
<evidence type="ECO:0000313" key="3">
    <source>
        <dbReference type="Proteomes" id="UP000054498"/>
    </source>
</evidence>
<proteinExistence type="predicted"/>
<sequence length="135" mass="13325">MVAVGTAGGAAHVLRLSAGLAEAVQNEKQGVNAMLERETLREKNLDKAAKEAKIKARREAARAADLGAGVSDQDLADLEDEFWRATGVEGGARLRLLGSLAGGEGGGGGAEAGEARAAAAGEAADGDGSGGVGAE</sequence>
<dbReference type="STRING" id="145388.A0A0D2MEQ2"/>
<accession>A0A0D2MEQ2</accession>